<dbReference type="SUPFAM" id="SSF53383">
    <property type="entry name" value="PLP-dependent transferases"/>
    <property type="match status" value="1"/>
</dbReference>
<dbReference type="InterPro" id="IPR015421">
    <property type="entry name" value="PyrdxlP-dep_Trfase_major"/>
</dbReference>
<dbReference type="PROSITE" id="PS50949">
    <property type="entry name" value="HTH_GNTR"/>
    <property type="match status" value="1"/>
</dbReference>
<comment type="similarity">
    <text evidence="1">In the C-terminal section; belongs to the class-I pyridoxal-phosphate-dependent aminotransferase family.</text>
</comment>
<dbReference type="AlphaFoldDB" id="A0A9W5VVW8"/>
<sequence>MPSIPASIVADIRKRLEDGSLTPGDRLPSTRALANELGVSRGSVVSAYEQLSGEGILLSTPSGSRIHPDLAITVRTRHSRLSKHGATPVVPTPSLLRPGAPLEALTTSTWRGAWRMAVAEPHAYPSPGSDRLRYLLAEHFRLTRAVSIDPQSILITAGARDGLRATLAALAAMRHSNQASPLEMRAATLHTPPQGNCLAVENPGFGSLRAVPASIGWETTFLPTSGDGLLPKALRDLSPDAVLTTPNHQFPYGLQMSAKRRRELVEWRRATPGAFLIEDDYDSELRATHPALVALDPAGTVLLGSFAKTLTPALGLGYVIVPQALREGIAARLTPVCGIAQDALANFLAADGLRLHTARMRREYKFRRGVFERIFPQGRTMDGSLGAIIELSPNVEEEVLADAHEAGLAVESLGKYWSGRAGTPGIVVGLGAGSREKLTTALKNLRQIVPK</sequence>
<dbReference type="InterPro" id="IPR036390">
    <property type="entry name" value="WH_DNA-bd_sf"/>
</dbReference>
<dbReference type="PANTHER" id="PTHR46577">
    <property type="entry name" value="HTH-TYPE TRANSCRIPTIONAL REGULATORY PROTEIN GABR"/>
    <property type="match status" value="1"/>
</dbReference>
<protein>
    <recommendedName>
        <fullName evidence="6">HTH gntR-type domain-containing protein</fullName>
    </recommendedName>
</protein>
<dbReference type="RefSeq" id="WP_016443464.1">
    <property type="nucleotide sequence ID" value="NZ_KE150266.1"/>
</dbReference>
<keyword evidence="8" id="KW-1185">Reference proteome</keyword>
<accession>A0A9W5VVW8</accession>
<evidence type="ECO:0000259" key="6">
    <source>
        <dbReference type="PROSITE" id="PS50949"/>
    </source>
</evidence>
<dbReference type="EMBL" id="AGWN01000001">
    <property type="protein sequence ID" value="EPD30352.1"/>
    <property type="molecule type" value="Genomic_DNA"/>
</dbReference>
<name>A0A9W5VVW8_9ACTO</name>
<dbReference type="OrthoDB" id="594134at2"/>
<evidence type="ECO:0000313" key="7">
    <source>
        <dbReference type="EMBL" id="EPD30352.1"/>
    </source>
</evidence>
<reference evidence="7 8" key="1">
    <citation type="submission" date="2013-05" db="EMBL/GenBank/DDBJ databases">
        <title>The Genome Sequence of Actinomyces europaeus ACS-120-V-COL10B.</title>
        <authorList>
            <consortium name="The Broad Institute Genomics Platform"/>
            <person name="Earl A."/>
            <person name="Ward D."/>
            <person name="Feldgarden M."/>
            <person name="Gevers D."/>
            <person name="Saerens B."/>
            <person name="Vaneechoutte M."/>
            <person name="Walker B."/>
            <person name="Young S."/>
            <person name="Zeng Q."/>
            <person name="Gargeya S."/>
            <person name="Fitzgerald M."/>
            <person name="Haas B."/>
            <person name="Abouelleil A."/>
            <person name="Allen A.W."/>
            <person name="Alvarado L."/>
            <person name="Arachchi H.M."/>
            <person name="Berlin A.M."/>
            <person name="Chapman S.B."/>
            <person name="Gainer-Dewar J."/>
            <person name="Goldberg J."/>
            <person name="Griggs A."/>
            <person name="Gujja S."/>
            <person name="Hansen M."/>
            <person name="Howarth C."/>
            <person name="Imamovic A."/>
            <person name="Ireland A."/>
            <person name="Larimer J."/>
            <person name="McCowan C."/>
            <person name="Murphy C."/>
            <person name="Pearson M."/>
            <person name="Poon T.W."/>
            <person name="Priest M."/>
            <person name="Roberts A."/>
            <person name="Saif S."/>
            <person name="Shea T."/>
            <person name="Sisk P."/>
            <person name="Sykes S."/>
            <person name="Wortman J."/>
            <person name="Nusbaum C."/>
            <person name="Birren B."/>
        </authorList>
    </citation>
    <scope>NUCLEOTIDE SEQUENCE [LARGE SCALE GENOMIC DNA]</scope>
    <source>
        <strain evidence="7 8">ACS-120-V-Col10b</strain>
    </source>
</reference>
<dbReference type="GO" id="GO:0003677">
    <property type="term" value="F:DNA binding"/>
    <property type="evidence" value="ECO:0007669"/>
    <property type="project" value="UniProtKB-KW"/>
</dbReference>
<evidence type="ECO:0000256" key="4">
    <source>
        <dbReference type="ARBA" id="ARBA00023125"/>
    </source>
</evidence>
<keyword evidence="5" id="KW-0804">Transcription</keyword>
<comment type="caution">
    <text evidence="7">The sequence shown here is derived from an EMBL/GenBank/DDBJ whole genome shotgun (WGS) entry which is preliminary data.</text>
</comment>
<dbReference type="PRINTS" id="PR00035">
    <property type="entry name" value="HTHGNTR"/>
</dbReference>
<dbReference type="GO" id="GO:0003700">
    <property type="term" value="F:DNA-binding transcription factor activity"/>
    <property type="evidence" value="ECO:0007669"/>
    <property type="project" value="InterPro"/>
</dbReference>
<dbReference type="InterPro" id="IPR015424">
    <property type="entry name" value="PyrdxlP-dep_Trfase"/>
</dbReference>
<proteinExistence type="inferred from homology"/>
<dbReference type="InterPro" id="IPR036388">
    <property type="entry name" value="WH-like_DNA-bd_sf"/>
</dbReference>
<gene>
    <name evidence="7" type="ORF">HMPREF9238_00090</name>
</gene>
<keyword evidence="3" id="KW-0805">Transcription regulation</keyword>
<dbReference type="PANTHER" id="PTHR46577:SF1">
    <property type="entry name" value="HTH-TYPE TRANSCRIPTIONAL REGULATORY PROTEIN GABR"/>
    <property type="match status" value="1"/>
</dbReference>
<dbReference type="Gene3D" id="1.10.10.10">
    <property type="entry name" value="Winged helix-like DNA-binding domain superfamily/Winged helix DNA-binding domain"/>
    <property type="match status" value="1"/>
</dbReference>
<dbReference type="SUPFAM" id="SSF46785">
    <property type="entry name" value="Winged helix' DNA-binding domain"/>
    <property type="match status" value="1"/>
</dbReference>
<dbReference type="InterPro" id="IPR000524">
    <property type="entry name" value="Tscrpt_reg_HTH_GntR"/>
</dbReference>
<evidence type="ECO:0000256" key="3">
    <source>
        <dbReference type="ARBA" id="ARBA00023015"/>
    </source>
</evidence>
<evidence type="ECO:0000256" key="1">
    <source>
        <dbReference type="ARBA" id="ARBA00005384"/>
    </source>
</evidence>
<evidence type="ECO:0000256" key="2">
    <source>
        <dbReference type="ARBA" id="ARBA00022898"/>
    </source>
</evidence>
<organism evidence="7 8">
    <name type="scientific">Gleimia europaea ACS-120-V-Col10b</name>
    <dbReference type="NCBI Taxonomy" id="883069"/>
    <lineage>
        <taxon>Bacteria</taxon>
        <taxon>Bacillati</taxon>
        <taxon>Actinomycetota</taxon>
        <taxon>Actinomycetes</taxon>
        <taxon>Actinomycetales</taxon>
        <taxon>Actinomycetaceae</taxon>
        <taxon>Gleimia</taxon>
    </lineage>
</organism>
<dbReference type="Proteomes" id="UP000014387">
    <property type="component" value="Unassembled WGS sequence"/>
</dbReference>
<feature type="domain" description="HTH gntR-type" evidence="6">
    <location>
        <begin position="2"/>
        <end position="69"/>
    </location>
</feature>
<keyword evidence="2" id="KW-0663">Pyridoxal phosphate</keyword>
<evidence type="ECO:0000256" key="5">
    <source>
        <dbReference type="ARBA" id="ARBA00023163"/>
    </source>
</evidence>
<keyword evidence="4" id="KW-0238">DNA-binding</keyword>
<evidence type="ECO:0000313" key="8">
    <source>
        <dbReference type="Proteomes" id="UP000014387"/>
    </source>
</evidence>
<dbReference type="CDD" id="cd00609">
    <property type="entry name" value="AAT_like"/>
    <property type="match status" value="1"/>
</dbReference>
<dbReference type="Gene3D" id="3.40.640.10">
    <property type="entry name" value="Type I PLP-dependent aspartate aminotransferase-like (Major domain)"/>
    <property type="match status" value="1"/>
</dbReference>
<dbReference type="CDD" id="cd07377">
    <property type="entry name" value="WHTH_GntR"/>
    <property type="match status" value="1"/>
</dbReference>
<dbReference type="InterPro" id="IPR051446">
    <property type="entry name" value="HTH_trans_reg/aminotransferase"/>
</dbReference>
<dbReference type="Pfam" id="PF00392">
    <property type="entry name" value="GntR"/>
    <property type="match status" value="1"/>
</dbReference>
<dbReference type="SMART" id="SM00345">
    <property type="entry name" value="HTH_GNTR"/>
    <property type="match status" value="1"/>
</dbReference>